<comment type="caution">
    <text evidence="2">The sequence shown here is derived from an EMBL/GenBank/DDBJ whole genome shotgun (WGS) entry which is preliminary data.</text>
</comment>
<reference evidence="2 3" key="1">
    <citation type="submission" date="2017-11" db="EMBL/GenBank/DDBJ databases">
        <title>Genomic Encyclopedia of Archaeal and Bacterial Type Strains, Phase II (KMG-II): From Individual Species to Whole Genera.</title>
        <authorList>
            <person name="Goeker M."/>
        </authorList>
    </citation>
    <scope>NUCLEOTIDE SEQUENCE [LARGE SCALE GENOMIC DNA]</scope>
    <source>
        <strain evidence="2 3">DSM 25625</strain>
    </source>
</reference>
<dbReference type="AlphaFoldDB" id="A0A2M9BZ18"/>
<feature type="region of interest" description="Disordered" evidence="1">
    <location>
        <begin position="1"/>
        <end position="20"/>
    </location>
</feature>
<sequence>MFIDRNSRPTDIPEPPTPDDVARAFAVPLLTLIEQDSLEEASIGTTSQTQTVTRTQERRLVMASATISYTLWRNPADRDDPANLAELSETMRASLDREPERPLPEWMHRTRERMRYPSLWEAVRTTHIIDASAVAWYTPVNALVEHVNYVVMNTFREERVRGRLPGELLGRVTEKAVEHGIPISIDGTDVPGMRIDTDPHVLGLGADLGDRILSVVIARDSLPFVDLALTTRRAPAHD</sequence>
<name>A0A2M9BZ18_9MICO</name>
<dbReference type="RefSeq" id="WP_100343843.1">
    <property type="nucleotide sequence ID" value="NZ_PGFB01000002.1"/>
</dbReference>
<proteinExistence type="predicted"/>
<evidence type="ECO:0000313" key="3">
    <source>
        <dbReference type="Proteomes" id="UP000230161"/>
    </source>
</evidence>
<evidence type="ECO:0000313" key="2">
    <source>
        <dbReference type="EMBL" id="PJJ63323.1"/>
    </source>
</evidence>
<dbReference type="OrthoDB" id="4915037at2"/>
<protein>
    <submittedName>
        <fullName evidence="2">Uncharacterized protein</fullName>
    </submittedName>
</protein>
<accession>A0A2M9BZ18</accession>
<organism evidence="2 3">
    <name type="scientific">Compostimonas suwonensis</name>
    <dbReference type="NCBI Taxonomy" id="1048394"/>
    <lineage>
        <taxon>Bacteria</taxon>
        <taxon>Bacillati</taxon>
        <taxon>Actinomycetota</taxon>
        <taxon>Actinomycetes</taxon>
        <taxon>Micrococcales</taxon>
        <taxon>Microbacteriaceae</taxon>
        <taxon>Compostimonas</taxon>
    </lineage>
</organism>
<keyword evidence="3" id="KW-1185">Reference proteome</keyword>
<gene>
    <name evidence="2" type="ORF">CLV54_0987</name>
</gene>
<evidence type="ECO:0000256" key="1">
    <source>
        <dbReference type="SAM" id="MobiDB-lite"/>
    </source>
</evidence>
<dbReference type="EMBL" id="PGFB01000002">
    <property type="protein sequence ID" value="PJJ63323.1"/>
    <property type="molecule type" value="Genomic_DNA"/>
</dbReference>
<dbReference type="Proteomes" id="UP000230161">
    <property type="component" value="Unassembled WGS sequence"/>
</dbReference>